<dbReference type="PANTHER" id="PTHR15505">
    <property type="entry name" value="RIIA DOMAIN-CONTAINING PROTEIN 1"/>
    <property type="match status" value="1"/>
</dbReference>
<protein>
    <submittedName>
        <fullName evidence="3">Uncharacterized protein LOC113512545</fullName>
    </submittedName>
</protein>
<keyword evidence="2" id="KW-1185">Reference proteome</keyword>
<gene>
    <name evidence="3" type="primary">LOC113512545</name>
</gene>
<evidence type="ECO:0000313" key="3">
    <source>
        <dbReference type="RefSeq" id="XP_026752248.2"/>
    </source>
</evidence>
<dbReference type="AlphaFoldDB" id="A0A6J1WFK3"/>
<evidence type="ECO:0000259" key="1">
    <source>
        <dbReference type="Pfam" id="PF21772"/>
    </source>
</evidence>
<proteinExistence type="predicted"/>
<accession>A0A6J1WFK3</accession>
<name>A0A6J1WFK3_GALME</name>
<dbReference type="Proteomes" id="UP001652740">
    <property type="component" value="Unplaced"/>
</dbReference>
<sequence length="797" mass="90911">MNMSSHISLIDLSKQFPFEIDNRIKDEICFGETLIISCGHHDGDIAEELSDTEWSCEDSTESEILPEQKGDTIFEIKDRVEEETTDDVVVEEENDFYYYFFPDCSKPLSPKDSKASIVIMNGLPQINPAMKGQIYCTCKIDKKGKCECHDKLPCECEPKSIEERVCLNLDNICICHDGKPQTKCTCKGSDVCVCHSDGHYQPIRVCGNIDKPCVCYPDKFPSLVCTCKHKPKFIEDIKFISSEGENNELEIQTKVKDAININDNTKQRPCDCQKPEPKPFCVCLKTKDCICQENSCICDVWKTSVCEPVQNQESICKSDDSKSIFDCPVLPECTCDVNSLGCKCFPKPLCTCGDPEKCKCFTVCECTAPCICNKNKSDTECICLNESKHHDDIVCTCPHKKDEANKLKRVRAGKHGYRWCHDVDPRHTYFDYGYGRHDKISYKVQERDKLKILGLYEENKEEVCAVHEIRAPQYKKKVRKPSVDCCSAVGGISISVEVLGEDKDKFLVQVVSHSSKEGAKTGSKLVSIVDCNLHTMEENRTEHITKKNVTKERRNYMAICESGYYNKVTRICGERHIVKRFYHTFEEAHDFLLEGANVVILRYLGLRRYKGNIKTKTVLMDGTICESIYVSQGVSQAIVNSKALFVVKVERHIIEPSGYVHQTLTVLTLRGYVVSHEWADNSYILHLNPLLRVVPEKDEIESHAPSRENWRQDLQLLSDYLDFKSTRSSEGARYVTESGALTGTVRDYLQALLLLKPHDVLHFTRHYFSGVLSALDLPHNEYFDPASKHVRYYFFEE</sequence>
<dbReference type="GeneID" id="113512545"/>
<dbReference type="InParanoid" id="A0A6J1WFK3"/>
<dbReference type="InterPro" id="IPR048777">
    <property type="entry name" value="CATIP_N"/>
</dbReference>
<reference evidence="3" key="1">
    <citation type="submission" date="2025-08" db="UniProtKB">
        <authorList>
            <consortium name="RefSeq"/>
        </authorList>
    </citation>
    <scope>IDENTIFICATION</scope>
    <source>
        <tissue evidence="3">Whole larvae</tissue>
    </source>
</reference>
<dbReference type="PANTHER" id="PTHR15505:SF4">
    <property type="entry name" value="RIIA DOMAIN-CONTAINING PROTEIN 1"/>
    <property type="match status" value="1"/>
</dbReference>
<feature type="domain" description="Ciliogenesis-associated TTC17-interacting protein N-terminal" evidence="1">
    <location>
        <begin position="488"/>
        <end position="654"/>
    </location>
</feature>
<organism evidence="2 3">
    <name type="scientific">Galleria mellonella</name>
    <name type="common">Greater wax moth</name>
    <dbReference type="NCBI Taxonomy" id="7137"/>
    <lineage>
        <taxon>Eukaryota</taxon>
        <taxon>Metazoa</taxon>
        <taxon>Ecdysozoa</taxon>
        <taxon>Arthropoda</taxon>
        <taxon>Hexapoda</taxon>
        <taxon>Insecta</taxon>
        <taxon>Pterygota</taxon>
        <taxon>Neoptera</taxon>
        <taxon>Endopterygota</taxon>
        <taxon>Lepidoptera</taxon>
        <taxon>Glossata</taxon>
        <taxon>Ditrysia</taxon>
        <taxon>Pyraloidea</taxon>
        <taxon>Pyralidae</taxon>
        <taxon>Galleriinae</taxon>
        <taxon>Galleria</taxon>
    </lineage>
</organism>
<dbReference type="RefSeq" id="XP_026752248.2">
    <property type="nucleotide sequence ID" value="XM_026896447.3"/>
</dbReference>
<dbReference type="Pfam" id="PF21772">
    <property type="entry name" value="CATIP_N"/>
    <property type="match status" value="1"/>
</dbReference>
<dbReference type="KEGG" id="gmw:113512545"/>
<evidence type="ECO:0000313" key="2">
    <source>
        <dbReference type="Proteomes" id="UP001652740"/>
    </source>
</evidence>